<dbReference type="PANTHER" id="PTHR45685:SF2">
    <property type="entry name" value="CHROMATIN-REMODELING ATPASE INO80"/>
    <property type="match status" value="1"/>
</dbReference>
<keyword evidence="6 11" id="KW-0378">Hydrolase</keyword>
<feature type="compositionally biased region" description="Polar residues" evidence="13">
    <location>
        <begin position="143"/>
        <end position="157"/>
    </location>
</feature>
<keyword evidence="7 11" id="KW-0067">ATP-binding</keyword>
<dbReference type="PROSITE" id="PS51413">
    <property type="entry name" value="DBINO"/>
    <property type="match status" value="1"/>
</dbReference>
<dbReference type="CDD" id="cd18793">
    <property type="entry name" value="SF2_C_SNF"/>
    <property type="match status" value="1"/>
</dbReference>
<feature type="compositionally biased region" description="Basic and acidic residues" evidence="13">
    <location>
        <begin position="32"/>
        <end position="56"/>
    </location>
</feature>
<comment type="function">
    <text evidence="11">ATPase component of the INO80 complex which remodels chromatin by shifting nucleosomes and is involved in DNA repair.</text>
</comment>
<comment type="subcellular location">
    <subcellularLocation>
        <location evidence="1 11">Nucleus</location>
    </subcellularLocation>
</comment>
<evidence type="ECO:0000256" key="1">
    <source>
        <dbReference type="ARBA" id="ARBA00004123"/>
    </source>
</evidence>
<dbReference type="Pfam" id="PF00176">
    <property type="entry name" value="SNF2-rel_dom"/>
    <property type="match status" value="1"/>
</dbReference>
<feature type="coiled-coil region" evidence="12">
    <location>
        <begin position="482"/>
        <end position="521"/>
    </location>
</feature>
<feature type="compositionally biased region" description="Basic and acidic residues" evidence="13">
    <location>
        <begin position="1554"/>
        <end position="1589"/>
    </location>
</feature>
<dbReference type="Proteomes" id="UP000006727">
    <property type="component" value="Chromosome 1"/>
</dbReference>
<accession>A0A2K1L6S3</accession>
<feature type="region of interest" description="Disordered" evidence="13">
    <location>
        <begin position="1104"/>
        <end position="1126"/>
    </location>
</feature>
<dbReference type="Gene3D" id="3.40.50.10810">
    <property type="entry name" value="Tandem AAA-ATPase domain"/>
    <property type="match status" value="1"/>
</dbReference>
<evidence type="ECO:0000256" key="3">
    <source>
        <dbReference type="ARBA" id="ARBA00019805"/>
    </source>
</evidence>
<reference evidence="17 19" key="1">
    <citation type="journal article" date="2008" name="Science">
        <title>The Physcomitrella genome reveals evolutionary insights into the conquest of land by plants.</title>
        <authorList>
            <person name="Rensing S."/>
            <person name="Lang D."/>
            <person name="Zimmer A."/>
            <person name="Terry A."/>
            <person name="Salamov A."/>
            <person name="Shapiro H."/>
            <person name="Nishiyama T."/>
            <person name="Perroud P.-F."/>
            <person name="Lindquist E."/>
            <person name="Kamisugi Y."/>
            <person name="Tanahashi T."/>
            <person name="Sakakibara K."/>
            <person name="Fujita T."/>
            <person name="Oishi K."/>
            <person name="Shin-I T."/>
            <person name="Kuroki Y."/>
            <person name="Toyoda A."/>
            <person name="Suzuki Y."/>
            <person name="Hashimoto A."/>
            <person name="Yamaguchi K."/>
            <person name="Sugano A."/>
            <person name="Kohara Y."/>
            <person name="Fujiyama A."/>
            <person name="Anterola A."/>
            <person name="Aoki S."/>
            <person name="Ashton N."/>
            <person name="Barbazuk W.B."/>
            <person name="Barker E."/>
            <person name="Bennetzen J."/>
            <person name="Bezanilla M."/>
            <person name="Blankenship R."/>
            <person name="Cho S.H."/>
            <person name="Dutcher S."/>
            <person name="Estelle M."/>
            <person name="Fawcett J.A."/>
            <person name="Gundlach H."/>
            <person name="Hanada K."/>
            <person name="Heyl A."/>
            <person name="Hicks K.A."/>
            <person name="Hugh J."/>
            <person name="Lohr M."/>
            <person name="Mayer K."/>
            <person name="Melkozernov A."/>
            <person name="Murata T."/>
            <person name="Nelson D."/>
            <person name="Pils B."/>
            <person name="Prigge M."/>
            <person name="Reiss B."/>
            <person name="Renner T."/>
            <person name="Rombauts S."/>
            <person name="Rushton P."/>
            <person name="Sanderfoot A."/>
            <person name="Schween G."/>
            <person name="Shiu S.-H."/>
            <person name="Stueber K."/>
            <person name="Theodoulou F.L."/>
            <person name="Tu H."/>
            <person name="Van de Peer Y."/>
            <person name="Verrier P.J."/>
            <person name="Waters E."/>
            <person name="Wood A."/>
            <person name="Yang L."/>
            <person name="Cove D."/>
            <person name="Cuming A."/>
            <person name="Hasebe M."/>
            <person name="Lucas S."/>
            <person name="Mishler D.B."/>
            <person name="Reski R."/>
            <person name="Grigoriev I."/>
            <person name="Quatrano R.S."/>
            <person name="Boore J.L."/>
        </authorList>
    </citation>
    <scope>NUCLEOTIDE SEQUENCE [LARGE SCALE GENOMIC DNA]</scope>
    <source>
        <strain evidence="18 19">cv. Gransden 2004</strain>
    </source>
</reference>
<comment type="catalytic activity">
    <reaction evidence="11">
        <text>ATP + H2O = ADP + phosphate + H(+)</text>
        <dbReference type="Rhea" id="RHEA:13065"/>
        <dbReference type="ChEBI" id="CHEBI:15377"/>
        <dbReference type="ChEBI" id="CHEBI:15378"/>
        <dbReference type="ChEBI" id="CHEBI:30616"/>
        <dbReference type="ChEBI" id="CHEBI:43474"/>
        <dbReference type="ChEBI" id="CHEBI:456216"/>
    </reaction>
</comment>
<comment type="subunit">
    <text evidence="11">Component of the INO80 chromatin-remodeling complex.</text>
</comment>
<dbReference type="PANTHER" id="PTHR45685">
    <property type="entry name" value="HELICASE SRCAP-RELATED"/>
    <property type="match status" value="1"/>
</dbReference>
<dbReference type="GO" id="GO:0005524">
    <property type="term" value="F:ATP binding"/>
    <property type="evidence" value="ECO:0007669"/>
    <property type="project" value="UniProtKB-UniRule"/>
</dbReference>
<evidence type="ECO:0000259" key="14">
    <source>
        <dbReference type="PROSITE" id="PS51192"/>
    </source>
</evidence>
<dbReference type="SMART" id="SM00487">
    <property type="entry name" value="DEXDc"/>
    <property type="match status" value="1"/>
</dbReference>
<comment type="similarity">
    <text evidence="2 11">Belongs to the SNF2/RAD54 helicase family.</text>
</comment>
<dbReference type="InterPro" id="IPR001650">
    <property type="entry name" value="Helicase_C-like"/>
</dbReference>
<dbReference type="FunFam" id="3.40.50.10810:FF:000006">
    <property type="entry name" value="Putative DNA helicase INO80"/>
    <property type="match status" value="1"/>
</dbReference>
<feature type="compositionally biased region" description="Polar residues" evidence="13">
    <location>
        <begin position="1104"/>
        <end position="1120"/>
    </location>
</feature>
<dbReference type="RefSeq" id="XP_024378436.1">
    <property type="nucleotide sequence ID" value="XM_024522668.2"/>
</dbReference>
<evidence type="ECO:0000256" key="5">
    <source>
        <dbReference type="ARBA" id="ARBA00022763"/>
    </source>
</evidence>
<evidence type="ECO:0000313" key="18">
    <source>
        <dbReference type="EnsemblPlants" id="Pp3c1_3340V3.1"/>
    </source>
</evidence>
<dbReference type="GO" id="GO:0016887">
    <property type="term" value="F:ATP hydrolysis activity"/>
    <property type="evidence" value="ECO:0000318"/>
    <property type="project" value="GO_Central"/>
</dbReference>
<evidence type="ECO:0000313" key="19">
    <source>
        <dbReference type="Proteomes" id="UP000006727"/>
    </source>
</evidence>
<keyword evidence="10" id="KW-0539">Nucleus</keyword>
<evidence type="ECO:0000313" key="17">
    <source>
        <dbReference type="EMBL" id="PNR61714.1"/>
    </source>
</evidence>
<dbReference type="SMART" id="SM00490">
    <property type="entry name" value="HELICc"/>
    <property type="match status" value="1"/>
</dbReference>
<dbReference type="EMBL" id="ABEU02000001">
    <property type="protein sequence ID" value="PNR61714.1"/>
    <property type="molecule type" value="Genomic_DNA"/>
</dbReference>
<feature type="compositionally biased region" description="Basic and acidic residues" evidence="13">
    <location>
        <begin position="589"/>
        <end position="601"/>
    </location>
</feature>
<dbReference type="InterPro" id="IPR038718">
    <property type="entry name" value="SNF2-like_sf"/>
</dbReference>
<organism evidence="17">
    <name type="scientific">Physcomitrium patens</name>
    <name type="common">Spreading-leaved earth moss</name>
    <name type="synonym">Physcomitrella patens</name>
    <dbReference type="NCBI Taxonomy" id="3218"/>
    <lineage>
        <taxon>Eukaryota</taxon>
        <taxon>Viridiplantae</taxon>
        <taxon>Streptophyta</taxon>
        <taxon>Embryophyta</taxon>
        <taxon>Bryophyta</taxon>
        <taxon>Bryophytina</taxon>
        <taxon>Bryopsida</taxon>
        <taxon>Funariidae</taxon>
        <taxon>Funariales</taxon>
        <taxon>Funariaceae</taxon>
        <taxon>Physcomitrium</taxon>
    </lineage>
</organism>
<dbReference type="SUPFAM" id="SSF52540">
    <property type="entry name" value="P-loop containing nucleoside triphosphate hydrolases"/>
    <property type="match status" value="2"/>
</dbReference>
<reference evidence="18" key="3">
    <citation type="submission" date="2020-12" db="UniProtKB">
        <authorList>
            <consortium name="EnsemblPlants"/>
        </authorList>
    </citation>
    <scope>IDENTIFICATION</scope>
</reference>
<dbReference type="OrthoDB" id="448448at2759"/>
<keyword evidence="12" id="KW-0175">Coiled coil</keyword>
<evidence type="ECO:0000256" key="7">
    <source>
        <dbReference type="ARBA" id="ARBA00022840"/>
    </source>
</evidence>
<dbReference type="Pfam" id="PF13892">
    <property type="entry name" value="DBINO"/>
    <property type="match status" value="1"/>
</dbReference>
<dbReference type="GeneID" id="112283647"/>
<evidence type="ECO:0000256" key="6">
    <source>
        <dbReference type="ARBA" id="ARBA00022801"/>
    </source>
</evidence>
<sequence length="1663" mass="188271">MWVRSPENGSPAQEYDSPSRSQVSDETDYSQDDWRINGHAELEAERHAVIRPEMTLKRKRVPIEAYAGSNSAPRHDADSNDEEEEEDDYDVRQDYYEESHPNRGDSYDEPAKDFYHDQSGGGLYREPSAEGSYREHYQGGSYLEQSAGGSYHEQSGGDSYREHSDEHSYREQSEGGSYRDQSEERSYHEQSGGSDHEIGPQRPQSHQKAFHLKSAASLPSNMEKGPGTYLVLEDGVEFQIPQYYDELALSLHLPPFNALQIEEKVVYGRLKATAFFAIMDADPWAQLWRKQYEMGECRGKCFDKENKRRLLEKRRFGLQVIDSSVMMNPPPVEYHDEEVGVTSEVGSLGESLVIYRQISTDSGQSRRCEVKVLEHGDGYEIVERRKPKIEPVKRDPEEVALEDSEKIGRYWVNLVRKDLPRHHKYFVAYYKKQIQDVKRVAEICQREVKSRNVRSLKVMKAAPVRTRRLARDMIIFWKKWDKEQIEVRKREEKEAAEALKRDQELREAKRQQQRLNFLLTQTELYSHFMQNKTSNTTAAQASQDALRDLDTNMNSEEGSLSVEDAEEEAALKEEAVRAAKLAAAQQRNRTNDFDSESERLRTAAGGDEAGEGAEDMDLLHPSTMPTTSSVQQPKMFQGILKEYQLKGLQWLVNCYEQGLNGILADEMGLGKTIQAMAFLGHLAEEKNIWGPFLVVAPASVLNNWADELNRFCPDLRILPYWGALNERIVLRKNMNPNRLYRREAGFHVLITSYQLLVSDEKYFRRVKWQYMVLDEAQAIKSASSLRWKTLLSFNCRNRLLLTGTPIQNSMAELWALLHFIMPTLFDSHDQFNEWFSKGIEGHAEHGGTLNEHQLTRLHSILKPFMLRRVKKDVITEMTSKKEVMVPCYLSSRQQAFYRAIKNKISVADLFGNGGQLNDKKVLNLMNIVIQLRKVCNHPELFERNEGQSSVHFAAVPHSLPPPPFGELEDVHYAGGLNPVSFKIPKLLYRDGMRCLPTESSGSTQGFVEKWLKARLSVFSPDYVYSSSVGDSKRTDFDERSSRSGAFGFIRMLGLSAAETSFLARAPCLESCLFALLQLQESFSVECYGDLSKIKVLNEHRTAVHSNGSSAGNHLRSSMDSFDNDDSRDAKTRCVQRMLMLPSRADSHFLRTKHPSGPELKPFESLVVLHQDRLLGTTKLLRSVRNYMLPVRAPQIDVSCSDRGFMLQRTEELENPKMKRFLVGFGRTSENNGPSMPLPLSAPIEESDVRARLIQPLSAIPFRIFGSAPPLQSFDFAKMLTDSGKLQTLDILLKRLRAGNHRVLLFAQMTKMLNILEDYMNYRKYKYLRLDGSSTIMDRRDMVNDFQHRSDIFVFLLSTRAGGLGINLTAADTVIFYESDWNPTMDLQAMDRAHRLGQTKEVTVYRLICTGTVEEKIMKRASQKNTVQQLVMTGNNASQGDVLEAEEVVSLLLDDAELEAKMKEQVSKQVDKHGRRKKGWAVAGSLKGVRLDAEGGGASLDDVNTALTGIVESGGAATVPDAAPDSNALAVPANGRKRRRNGEEKPPKPPKMPKPAKEPKPPRSRKEPKPVRPPKEPRERKPREPRDPTTKPRQRFKKGSLGPSESNFPSPSLAGEENGDGCAGSSVPENGYSLDGGENHRVNGDRAGNSRPSTGSNDSLDKVV</sequence>
<proteinExistence type="inferred from homology"/>
<gene>
    <name evidence="18" type="primary">LOC112283647</name>
    <name evidence="17" type="ORF">PHYPA_000137</name>
</gene>
<evidence type="ECO:0000256" key="8">
    <source>
        <dbReference type="ARBA" id="ARBA00023125"/>
    </source>
</evidence>
<evidence type="ECO:0000256" key="13">
    <source>
        <dbReference type="SAM" id="MobiDB-lite"/>
    </source>
</evidence>
<comment type="domain">
    <text evidence="11">The DBINO region is involved in binding to DNA.</text>
</comment>
<dbReference type="GO" id="GO:0006281">
    <property type="term" value="P:DNA repair"/>
    <property type="evidence" value="ECO:0000318"/>
    <property type="project" value="GO_Central"/>
</dbReference>
<dbReference type="InterPro" id="IPR000330">
    <property type="entry name" value="SNF2_N"/>
</dbReference>
<feature type="region of interest" description="Disordered" evidence="13">
    <location>
        <begin position="1"/>
        <end position="219"/>
    </location>
</feature>
<reference evidence="17 19" key="2">
    <citation type="journal article" date="2018" name="Plant J.">
        <title>The Physcomitrella patens chromosome-scale assembly reveals moss genome structure and evolution.</title>
        <authorList>
            <person name="Lang D."/>
            <person name="Ullrich K.K."/>
            <person name="Murat F."/>
            <person name="Fuchs J."/>
            <person name="Jenkins J."/>
            <person name="Haas F.B."/>
            <person name="Piednoel M."/>
            <person name="Gundlach H."/>
            <person name="Van Bel M."/>
            <person name="Meyberg R."/>
            <person name="Vives C."/>
            <person name="Morata J."/>
            <person name="Symeonidi A."/>
            <person name="Hiss M."/>
            <person name="Muchero W."/>
            <person name="Kamisugi Y."/>
            <person name="Saleh O."/>
            <person name="Blanc G."/>
            <person name="Decker E.L."/>
            <person name="van Gessel N."/>
            <person name="Grimwood J."/>
            <person name="Hayes R.D."/>
            <person name="Graham S.W."/>
            <person name="Gunter L.E."/>
            <person name="McDaniel S.F."/>
            <person name="Hoernstein S.N.W."/>
            <person name="Larsson A."/>
            <person name="Li F.W."/>
            <person name="Perroud P.F."/>
            <person name="Phillips J."/>
            <person name="Ranjan P."/>
            <person name="Rokshar D.S."/>
            <person name="Rothfels C.J."/>
            <person name="Schneider L."/>
            <person name="Shu S."/>
            <person name="Stevenson D.W."/>
            <person name="Thummler F."/>
            <person name="Tillich M."/>
            <person name="Villarreal Aguilar J.C."/>
            <person name="Widiez T."/>
            <person name="Wong G.K."/>
            <person name="Wymore A."/>
            <person name="Zhang Y."/>
            <person name="Zimmer A.D."/>
            <person name="Quatrano R.S."/>
            <person name="Mayer K.F.X."/>
            <person name="Goodstein D."/>
            <person name="Casacuberta J.M."/>
            <person name="Vandepoele K."/>
            <person name="Reski R."/>
            <person name="Cuming A.C."/>
            <person name="Tuskan G.A."/>
            <person name="Maumus F."/>
            <person name="Salse J."/>
            <person name="Schmutz J."/>
            <person name="Rensing S.A."/>
        </authorList>
    </citation>
    <scope>NUCLEOTIDE SEQUENCE [LARGE SCALE GENOMIC DNA]</scope>
    <source>
        <strain evidence="18 19">cv. Gransden 2004</strain>
    </source>
</reference>
<dbReference type="InterPro" id="IPR049730">
    <property type="entry name" value="SNF2/RAD54-like_C"/>
</dbReference>
<evidence type="ECO:0000256" key="9">
    <source>
        <dbReference type="ARBA" id="ARBA00023204"/>
    </source>
</evidence>
<keyword evidence="19" id="KW-1185">Reference proteome</keyword>
<evidence type="ECO:0000256" key="2">
    <source>
        <dbReference type="ARBA" id="ARBA00007025"/>
    </source>
</evidence>
<dbReference type="PROSITE" id="PS51194">
    <property type="entry name" value="HELICASE_CTER"/>
    <property type="match status" value="1"/>
</dbReference>
<evidence type="ECO:0000256" key="12">
    <source>
        <dbReference type="SAM" id="Coils"/>
    </source>
</evidence>
<evidence type="ECO:0000259" key="16">
    <source>
        <dbReference type="PROSITE" id="PS51413"/>
    </source>
</evidence>
<dbReference type="Gramene" id="Pp3c1_3340V3.1">
    <property type="protein sequence ID" value="Pp3c1_3340V3.1"/>
    <property type="gene ID" value="Pp3c1_3340"/>
</dbReference>
<dbReference type="PROSITE" id="PS51192">
    <property type="entry name" value="HELICASE_ATP_BIND_1"/>
    <property type="match status" value="1"/>
</dbReference>
<feature type="domain" description="Helicase ATP-binding" evidence="14">
    <location>
        <begin position="652"/>
        <end position="823"/>
    </location>
</feature>
<feature type="compositionally biased region" description="Acidic residues" evidence="13">
    <location>
        <begin position="79"/>
        <end position="89"/>
    </location>
</feature>
<feature type="compositionally biased region" description="Polar residues" evidence="13">
    <location>
        <begin position="7"/>
        <end position="24"/>
    </location>
</feature>
<dbReference type="STRING" id="3218.A0A2K1L6S3"/>
<keyword evidence="8 11" id="KW-0238">DNA-binding</keyword>
<dbReference type="Gene3D" id="3.40.50.300">
    <property type="entry name" value="P-loop containing nucleotide triphosphate hydrolases"/>
    <property type="match status" value="2"/>
</dbReference>
<evidence type="ECO:0000256" key="10">
    <source>
        <dbReference type="ARBA" id="ARBA00023242"/>
    </source>
</evidence>
<dbReference type="EC" id="3.6.4.-" evidence="11"/>
<keyword evidence="4" id="KW-0547">Nucleotide-binding</keyword>
<dbReference type="PaxDb" id="3218-PP1S45_2V6.1"/>
<evidence type="ECO:0000256" key="4">
    <source>
        <dbReference type="ARBA" id="ARBA00022741"/>
    </source>
</evidence>
<feature type="domain" description="DBINO" evidence="16">
    <location>
        <begin position="410"/>
        <end position="535"/>
    </location>
</feature>
<dbReference type="Pfam" id="PF00271">
    <property type="entry name" value="Helicase_C"/>
    <property type="match status" value="1"/>
</dbReference>
<feature type="domain" description="Helicase C-terminal" evidence="15">
    <location>
        <begin position="1287"/>
        <end position="1437"/>
    </location>
</feature>
<evidence type="ECO:0000259" key="15">
    <source>
        <dbReference type="PROSITE" id="PS51194"/>
    </source>
</evidence>
<dbReference type="GO" id="GO:0031011">
    <property type="term" value="C:Ino80 complex"/>
    <property type="evidence" value="ECO:0000318"/>
    <property type="project" value="GO_Central"/>
</dbReference>
<dbReference type="EnsemblPlants" id="Pp3c1_3340V3.2">
    <property type="protein sequence ID" value="Pp3c1_3340V3.2"/>
    <property type="gene ID" value="Pp3c1_3340"/>
</dbReference>
<dbReference type="InterPro" id="IPR020838">
    <property type="entry name" value="DBINO"/>
</dbReference>
<dbReference type="OMA" id="NYDCERM"/>
<feature type="region of interest" description="Disordered" evidence="13">
    <location>
        <begin position="587"/>
        <end position="612"/>
    </location>
</feature>
<feature type="compositionally biased region" description="Basic and acidic residues" evidence="13">
    <location>
        <begin position="90"/>
        <end position="116"/>
    </location>
</feature>
<dbReference type="GO" id="GO:0042393">
    <property type="term" value="F:histone binding"/>
    <property type="evidence" value="ECO:0000318"/>
    <property type="project" value="GO_Central"/>
</dbReference>
<evidence type="ECO:0000256" key="11">
    <source>
        <dbReference type="RuleBase" id="RU368001"/>
    </source>
</evidence>
<dbReference type="GO" id="GO:0003677">
    <property type="term" value="F:DNA binding"/>
    <property type="evidence" value="ECO:0007669"/>
    <property type="project" value="UniProtKB-UniRule"/>
</dbReference>
<protein>
    <recommendedName>
        <fullName evidence="3 11">Chromatin-remodeling ATPase INO80</fullName>
        <ecNumber evidence="11">3.6.4.-</ecNumber>
    </recommendedName>
</protein>
<feature type="compositionally biased region" description="Basic and acidic residues" evidence="13">
    <location>
        <begin position="180"/>
        <end position="199"/>
    </location>
</feature>
<dbReference type="InterPro" id="IPR050520">
    <property type="entry name" value="INO80/SWR1_helicase"/>
</dbReference>
<feature type="region of interest" description="Disordered" evidence="13">
    <location>
        <begin position="1515"/>
        <end position="1663"/>
    </location>
</feature>
<dbReference type="InterPro" id="IPR027417">
    <property type="entry name" value="P-loop_NTPase"/>
</dbReference>
<dbReference type="EnsemblPlants" id="Pp3c1_3340V3.1">
    <property type="protein sequence ID" value="Pp3c1_3340V3.1"/>
    <property type="gene ID" value="Pp3c1_3340"/>
</dbReference>
<keyword evidence="9 11" id="KW-0234">DNA repair</keyword>
<feature type="compositionally biased region" description="Basic and acidic residues" evidence="13">
    <location>
        <begin position="159"/>
        <end position="173"/>
    </location>
</feature>
<dbReference type="GO" id="GO:0006338">
    <property type="term" value="P:chromatin remodeling"/>
    <property type="evidence" value="ECO:0000318"/>
    <property type="project" value="GO_Central"/>
</dbReference>
<keyword evidence="5 11" id="KW-0227">DNA damage</keyword>
<dbReference type="Gramene" id="Pp3c1_3340V3.2">
    <property type="protein sequence ID" value="Pp3c1_3340V3.2"/>
    <property type="gene ID" value="Pp3c1_3340"/>
</dbReference>
<name>A0A2K1L6S3_PHYPA</name>
<dbReference type="InterPro" id="IPR014001">
    <property type="entry name" value="Helicase_ATP-bd"/>
</dbReference>